<feature type="transmembrane region" description="Helical" evidence="1">
    <location>
        <begin position="225"/>
        <end position="245"/>
    </location>
</feature>
<gene>
    <name evidence="3" type="ORF">CBOVIS_LOCUS795</name>
</gene>
<evidence type="ECO:0000259" key="2">
    <source>
        <dbReference type="Pfam" id="PF10328"/>
    </source>
</evidence>
<dbReference type="PANTHER" id="PTHR22718:SF11">
    <property type="entry name" value="7TM GPCR SERPENTINE RECEPTOR CLASS X (SRX) DOMAIN-CONTAINING PROTEIN"/>
    <property type="match status" value="1"/>
</dbReference>
<dbReference type="Proteomes" id="UP000494206">
    <property type="component" value="Unassembled WGS sequence"/>
</dbReference>
<organism evidence="3 4">
    <name type="scientific">Caenorhabditis bovis</name>
    <dbReference type="NCBI Taxonomy" id="2654633"/>
    <lineage>
        <taxon>Eukaryota</taxon>
        <taxon>Metazoa</taxon>
        <taxon>Ecdysozoa</taxon>
        <taxon>Nematoda</taxon>
        <taxon>Chromadorea</taxon>
        <taxon>Rhabditida</taxon>
        <taxon>Rhabditina</taxon>
        <taxon>Rhabditomorpha</taxon>
        <taxon>Rhabditoidea</taxon>
        <taxon>Rhabditidae</taxon>
        <taxon>Peloderinae</taxon>
        <taxon>Caenorhabditis</taxon>
    </lineage>
</organism>
<feature type="transmembrane region" description="Helical" evidence="1">
    <location>
        <begin position="257"/>
        <end position="281"/>
    </location>
</feature>
<dbReference type="CDD" id="cd00637">
    <property type="entry name" value="7tm_classA_rhodopsin-like"/>
    <property type="match status" value="1"/>
</dbReference>
<protein>
    <recommendedName>
        <fullName evidence="2">7TM GPCR serpentine receptor class x (Srx) domain-containing protein</fullName>
    </recommendedName>
</protein>
<keyword evidence="1" id="KW-0812">Transmembrane</keyword>
<sequence length="314" mass="36029">MEISVKSILGIIFFCISFIGLLLNVLVAEPVFRLAINKEKSTIFIIALVNIVTDIIHLVLACFYLAPSIIIQSYIVSDDKYSVATFIIGEIYMSCWYAGNVNHIVMTLNRFAVIFFRNDTLFSRRNVVILLICNVLFSCTNGYIVQFVFPCCAFLLDHTVLSYSYYKINGVKNWTGLSDITLNVFSSVVPVVCYSMIIYVLRKKNKRIAGQKYASDKKKGKSREIMYTIQFGIITFTFTIAWILFQTFPLFMLKWNVNWFICIAFLNTFNSSTNAVVFLICNSEVKNLLPKRIRANRTWSDETESRRTGNNSTK</sequence>
<keyword evidence="1" id="KW-1133">Transmembrane helix</keyword>
<comment type="caution">
    <text evidence="3">The sequence shown here is derived from an EMBL/GenBank/DDBJ whole genome shotgun (WGS) entry which is preliminary data.</text>
</comment>
<dbReference type="SUPFAM" id="SSF81321">
    <property type="entry name" value="Family A G protein-coupled receptor-like"/>
    <property type="match status" value="1"/>
</dbReference>
<evidence type="ECO:0000313" key="3">
    <source>
        <dbReference type="EMBL" id="CAB3397371.1"/>
    </source>
</evidence>
<dbReference type="InterPro" id="IPR019430">
    <property type="entry name" value="7TM_GPCR_serpentine_rcpt_Srx"/>
</dbReference>
<evidence type="ECO:0000313" key="4">
    <source>
        <dbReference type="Proteomes" id="UP000494206"/>
    </source>
</evidence>
<dbReference type="EMBL" id="CADEPM010000001">
    <property type="protein sequence ID" value="CAB3397371.1"/>
    <property type="molecule type" value="Genomic_DNA"/>
</dbReference>
<reference evidence="3 4" key="1">
    <citation type="submission" date="2020-04" db="EMBL/GenBank/DDBJ databases">
        <authorList>
            <person name="Laetsch R D."/>
            <person name="Stevens L."/>
            <person name="Kumar S."/>
            <person name="Blaxter L. M."/>
        </authorList>
    </citation>
    <scope>NUCLEOTIDE SEQUENCE [LARGE SCALE GENOMIC DNA]</scope>
</reference>
<feature type="transmembrane region" description="Helical" evidence="1">
    <location>
        <begin position="43"/>
        <end position="66"/>
    </location>
</feature>
<feature type="transmembrane region" description="Helical" evidence="1">
    <location>
        <begin position="180"/>
        <end position="201"/>
    </location>
</feature>
<dbReference type="PANTHER" id="PTHR22718">
    <property type="entry name" value="SERPENTINE RECEPTOR, CLASS X"/>
    <property type="match status" value="1"/>
</dbReference>
<accession>A0A8S1E770</accession>
<dbReference type="OrthoDB" id="5846501at2759"/>
<feature type="transmembrane region" description="Helical" evidence="1">
    <location>
        <begin position="127"/>
        <end position="156"/>
    </location>
</feature>
<feature type="domain" description="7TM GPCR serpentine receptor class x (Srx)" evidence="2">
    <location>
        <begin position="14"/>
        <end position="282"/>
    </location>
</feature>
<keyword evidence="1" id="KW-0472">Membrane</keyword>
<keyword evidence="4" id="KW-1185">Reference proteome</keyword>
<dbReference type="Gene3D" id="1.20.1070.10">
    <property type="entry name" value="Rhodopsin 7-helix transmembrane proteins"/>
    <property type="match status" value="1"/>
</dbReference>
<name>A0A8S1E770_9PELO</name>
<feature type="transmembrane region" description="Helical" evidence="1">
    <location>
        <begin position="7"/>
        <end position="28"/>
    </location>
</feature>
<evidence type="ECO:0000256" key="1">
    <source>
        <dbReference type="SAM" id="Phobius"/>
    </source>
</evidence>
<proteinExistence type="predicted"/>
<dbReference type="AlphaFoldDB" id="A0A8S1E770"/>
<dbReference type="Pfam" id="PF10328">
    <property type="entry name" value="7TM_GPCR_Srx"/>
    <property type="match status" value="1"/>
</dbReference>